<protein>
    <recommendedName>
        <fullName evidence="1">Protein kinase domain-containing protein</fullName>
    </recommendedName>
</protein>
<dbReference type="SUPFAM" id="SSF56112">
    <property type="entry name" value="Protein kinase-like (PK-like)"/>
    <property type="match status" value="1"/>
</dbReference>
<dbReference type="STRING" id="945553.A0A0D2P4M1"/>
<evidence type="ECO:0000259" key="1">
    <source>
        <dbReference type="PROSITE" id="PS50011"/>
    </source>
</evidence>
<proteinExistence type="predicted"/>
<dbReference type="AlphaFoldDB" id="A0A0D2P4M1"/>
<reference evidence="3" key="1">
    <citation type="submission" date="2014-04" db="EMBL/GenBank/DDBJ databases">
        <title>Evolutionary Origins and Diversification of the Mycorrhizal Mutualists.</title>
        <authorList>
            <consortium name="DOE Joint Genome Institute"/>
            <consortium name="Mycorrhizal Genomics Consortium"/>
            <person name="Kohler A."/>
            <person name="Kuo A."/>
            <person name="Nagy L.G."/>
            <person name="Floudas D."/>
            <person name="Copeland A."/>
            <person name="Barry K.W."/>
            <person name="Cichocki N."/>
            <person name="Veneault-Fourrey C."/>
            <person name="LaButti K."/>
            <person name="Lindquist E.A."/>
            <person name="Lipzen A."/>
            <person name="Lundell T."/>
            <person name="Morin E."/>
            <person name="Murat C."/>
            <person name="Riley R."/>
            <person name="Ohm R."/>
            <person name="Sun H."/>
            <person name="Tunlid A."/>
            <person name="Henrissat B."/>
            <person name="Grigoriev I.V."/>
            <person name="Hibbett D.S."/>
            <person name="Martin F."/>
        </authorList>
    </citation>
    <scope>NUCLEOTIDE SEQUENCE [LARGE SCALE GENOMIC DNA]</scope>
    <source>
        <strain evidence="3">FD-334 SS-4</strain>
    </source>
</reference>
<name>A0A0D2P4M1_HYPSF</name>
<dbReference type="EMBL" id="KN817542">
    <property type="protein sequence ID" value="KJA23621.1"/>
    <property type="molecule type" value="Genomic_DNA"/>
</dbReference>
<dbReference type="SMART" id="SM00220">
    <property type="entry name" value="S_TKc"/>
    <property type="match status" value="1"/>
</dbReference>
<dbReference type="OrthoDB" id="3224178at2759"/>
<dbReference type="InterPro" id="IPR011009">
    <property type="entry name" value="Kinase-like_dom_sf"/>
</dbReference>
<evidence type="ECO:0000313" key="2">
    <source>
        <dbReference type="EMBL" id="KJA23621.1"/>
    </source>
</evidence>
<dbReference type="GO" id="GO:0004672">
    <property type="term" value="F:protein kinase activity"/>
    <property type="evidence" value="ECO:0007669"/>
    <property type="project" value="InterPro"/>
</dbReference>
<keyword evidence="3" id="KW-1185">Reference proteome</keyword>
<evidence type="ECO:0000313" key="3">
    <source>
        <dbReference type="Proteomes" id="UP000054270"/>
    </source>
</evidence>
<sequence>MALVKIIQRLGLLFSSSSLSLFRRLHFTLVRLFMFPARGWLPAGLHMWRGLHFDESDSEAYTRTWNSLRPLFELHSFTLWAQSDELNQFMYDPPALSHYASVPADRQYEFVLRQFSPGNGLFHAVRRCKQDYVVRVMSVSGEDLHHLRLMRLLSNNHILPMVSEIVYEDIVPGVFPRLGEGLITALIPEAGRSIEDSIYMVTQALEAVVYIHGKNIAHRDLFLDNFMVEWNPHSLSSQNWTRPRVYLIDFETAVQFSDDIDSSNRLCSVFPLSLAPEDYARPRAPELRVLVPEPSMYCPFLLPVDTWQFGFHLVQMLSETGIEDIDTLWLSMMPDNPIDRVTAAEVLQKLSEFLAGVPPRILKRTYTCSPIYM</sequence>
<gene>
    <name evidence="2" type="ORF">HYPSUDRAFT_39809</name>
</gene>
<dbReference type="Gene3D" id="1.10.510.10">
    <property type="entry name" value="Transferase(Phosphotransferase) domain 1"/>
    <property type="match status" value="1"/>
</dbReference>
<dbReference type="Proteomes" id="UP000054270">
    <property type="component" value="Unassembled WGS sequence"/>
</dbReference>
<dbReference type="GO" id="GO:0005524">
    <property type="term" value="F:ATP binding"/>
    <property type="evidence" value="ECO:0007669"/>
    <property type="project" value="InterPro"/>
</dbReference>
<dbReference type="InterPro" id="IPR000719">
    <property type="entry name" value="Prot_kinase_dom"/>
</dbReference>
<dbReference type="PROSITE" id="PS50011">
    <property type="entry name" value="PROTEIN_KINASE_DOM"/>
    <property type="match status" value="1"/>
</dbReference>
<accession>A0A0D2P4M1</accession>
<organism evidence="2 3">
    <name type="scientific">Hypholoma sublateritium (strain FD-334 SS-4)</name>
    <dbReference type="NCBI Taxonomy" id="945553"/>
    <lineage>
        <taxon>Eukaryota</taxon>
        <taxon>Fungi</taxon>
        <taxon>Dikarya</taxon>
        <taxon>Basidiomycota</taxon>
        <taxon>Agaricomycotina</taxon>
        <taxon>Agaricomycetes</taxon>
        <taxon>Agaricomycetidae</taxon>
        <taxon>Agaricales</taxon>
        <taxon>Agaricineae</taxon>
        <taxon>Strophariaceae</taxon>
        <taxon>Hypholoma</taxon>
    </lineage>
</organism>
<feature type="domain" description="Protein kinase" evidence="1">
    <location>
        <begin position="97"/>
        <end position="373"/>
    </location>
</feature>
<dbReference type="PANTHER" id="PTHR24347">
    <property type="entry name" value="SERINE/THREONINE-PROTEIN KINASE"/>
    <property type="match status" value="1"/>
</dbReference>